<evidence type="ECO:0000313" key="2">
    <source>
        <dbReference type="EMBL" id="SFZ73339.1"/>
    </source>
</evidence>
<keyword evidence="3" id="KW-1185">Reference proteome</keyword>
<keyword evidence="2" id="KW-0808">Transferase</keyword>
<dbReference type="AlphaFoldDB" id="A0A1K2H9C7"/>
<accession>A0A1K2H9C7</accession>
<proteinExistence type="predicted"/>
<dbReference type="STRING" id="1121279.SAMN02745887_00776"/>
<dbReference type="Pfam" id="PF00583">
    <property type="entry name" value="Acetyltransf_1"/>
    <property type="match status" value="1"/>
</dbReference>
<dbReference type="InterPro" id="IPR000182">
    <property type="entry name" value="GNAT_dom"/>
</dbReference>
<dbReference type="Proteomes" id="UP000186513">
    <property type="component" value="Unassembled WGS sequence"/>
</dbReference>
<dbReference type="InterPro" id="IPR016181">
    <property type="entry name" value="Acyl_CoA_acyltransferase"/>
</dbReference>
<dbReference type="SUPFAM" id="SSF55729">
    <property type="entry name" value="Acyl-CoA N-acyltransferases (Nat)"/>
    <property type="match status" value="1"/>
</dbReference>
<feature type="domain" description="N-acetyltransferase" evidence="1">
    <location>
        <begin position="110"/>
        <end position="248"/>
    </location>
</feature>
<reference evidence="2 3" key="1">
    <citation type="submission" date="2016-11" db="EMBL/GenBank/DDBJ databases">
        <authorList>
            <person name="Jaros S."/>
            <person name="Januszkiewicz K."/>
            <person name="Wedrychowicz H."/>
        </authorList>
    </citation>
    <scope>NUCLEOTIDE SEQUENCE [LARGE SCALE GENOMIC DNA]</scope>
    <source>
        <strain evidence="2 3">DSM 18899</strain>
    </source>
</reference>
<organism evidence="2 3">
    <name type="scientific">Chitinimonas taiwanensis DSM 18899</name>
    <dbReference type="NCBI Taxonomy" id="1121279"/>
    <lineage>
        <taxon>Bacteria</taxon>
        <taxon>Pseudomonadati</taxon>
        <taxon>Pseudomonadota</taxon>
        <taxon>Betaproteobacteria</taxon>
        <taxon>Neisseriales</taxon>
        <taxon>Chitinibacteraceae</taxon>
        <taxon>Chitinimonas</taxon>
    </lineage>
</organism>
<dbReference type="OrthoDB" id="9797456at2"/>
<dbReference type="RefSeq" id="WP_072427327.1">
    <property type="nucleotide sequence ID" value="NZ_FPKR01000003.1"/>
</dbReference>
<dbReference type="EMBL" id="FPKR01000003">
    <property type="protein sequence ID" value="SFZ73339.1"/>
    <property type="molecule type" value="Genomic_DNA"/>
</dbReference>
<evidence type="ECO:0000313" key="3">
    <source>
        <dbReference type="Proteomes" id="UP000186513"/>
    </source>
</evidence>
<dbReference type="GO" id="GO:0016747">
    <property type="term" value="F:acyltransferase activity, transferring groups other than amino-acyl groups"/>
    <property type="evidence" value="ECO:0007669"/>
    <property type="project" value="InterPro"/>
</dbReference>
<sequence>MSVTAHSTLFSPAIESFWQHTFLGGDVLQHSAELSVATQADLDAARRVMLLRRAAGQLQAVCTPALAERLALRQQPVRNEAMLRERLQQADLPLHGADYLFHFSEADKTALMQEITPSSVRQLQAADAELFAAFQGAASEQDLDDAYVELDHWAVFGAFEQERLICAASMYPWDGQQIADMGVLTLPPYRGQGHASRVVRAISRHALTLGYQPQYRCQHDNIASAALARSAGLSLFGSWEVISPDAAD</sequence>
<evidence type="ECO:0000259" key="1">
    <source>
        <dbReference type="PROSITE" id="PS51186"/>
    </source>
</evidence>
<protein>
    <submittedName>
        <fullName evidence="2">Acetyltransferase (GNAT) domain-containing protein</fullName>
    </submittedName>
</protein>
<name>A0A1K2H9C7_9NEIS</name>
<dbReference type="Gene3D" id="3.40.630.30">
    <property type="match status" value="1"/>
</dbReference>
<dbReference type="PROSITE" id="PS51186">
    <property type="entry name" value="GNAT"/>
    <property type="match status" value="1"/>
</dbReference>
<gene>
    <name evidence="2" type="ORF">SAMN02745887_00776</name>
</gene>